<organism evidence="1 2">
    <name type="scientific">Listeria booriae</name>
    <dbReference type="NCBI Taxonomy" id="1552123"/>
    <lineage>
        <taxon>Bacteria</taxon>
        <taxon>Bacillati</taxon>
        <taxon>Bacillota</taxon>
        <taxon>Bacilli</taxon>
        <taxon>Bacillales</taxon>
        <taxon>Listeriaceae</taxon>
        <taxon>Listeria</taxon>
    </lineage>
</organism>
<dbReference type="EMBL" id="JAARVD010000004">
    <property type="protein sequence ID" value="MBC1796862.1"/>
    <property type="molecule type" value="Genomic_DNA"/>
</dbReference>
<dbReference type="AlphaFoldDB" id="A0A842B4L7"/>
<dbReference type="RefSeq" id="WP_185545050.1">
    <property type="nucleotide sequence ID" value="NZ_JAARVD010000004.1"/>
</dbReference>
<gene>
    <name evidence="1" type="ORF">HCA55_08985</name>
</gene>
<dbReference type="Pfam" id="PF08889">
    <property type="entry name" value="WbqC"/>
    <property type="match status" value="1"/>
</dbReference>
<proteinExistence type="predicted"/>
<evidence type="ECO:0000313" key="2">
    <source>
        <dbReference type="Proteomes" id="UP000548082"/>
    </source>
</evidence>
<evidence type="ECO:0000313" key="1">
    <source>
        <dbReference type="EMBL" id="MBC1796862.1"/>
    </source>
</evidence>
<sequence>MRTITIHQPNFLPWIGFFHKIFQADEIIFLTNVEFSSTNYQNRCYIYGTNNEPSRLTVPVKKKPNLLSQKLIDSSGPNRKWKKNHLTQIHDVYKHAPYYTEIFPLIADIYSQEHTSLVTLNSALIKMILDYLGYKGNMSTDVAVTDICDKTERLVQLVKQAEGTTYLSGSSGRNYLKIDLFEENAIEVQFQNFNHPIYTAKHGESNLLKLSMLDWIMYEAPDSIAVFLEQGKE</sequence>
<name>A0A842B4L7_9LIST</name>
<reference evidence="1 2" key="1">
    <citation type="submission" date="2020-03" db="EMBL/GenBank/DDBJ databases">
        <title>Soil Listeria distribution.</title>
        <authorList>
            <person name="Liao J."/>
            <person name="Wiedmann M."/>
        </authorList>
    </citation>
    <scope>NUCLEOTIDE SEQUENCE [LARGE SCALE GENOMIC DNA]</scope>
    <source>
        <strain evidence="1 2">FSL L7-0990</strain>
    </source>
</reference>
<accession>A0A842B4L7</accession>
<protein>
    <submittedName>
        <fullName evidence="1">WbqC family protein</fullName>
    </submittedName>
</protein>
<dbReference type="Proteomes" id="UP000548082">
    <property type="component" value="Unassembled WGS sequence"/>
</dbReference>
<comment type="caution">
    <text evidence="1">The sequence shown here is derived from an EMBL/GenBank/DDBJ whole genome shotgun (WGS) entry which is preliminary data.</text>
</comment>
<dbReference type="InterPro" id="IPR014985">
    <property type="entry name" value="WbqC"/>
</dbReference>